<protein>
    <recommendedName>
        <fullName evidence="4 24">Diacylglycerol kinase</fullName>
        <ecNumber evidence="3 24">2.7.1.107</ecNumber>
    </recommendedName>
</protein>
<comment type="cofactor">
    <cofactor evidence="23">
        <name>Mg(2+)</name>
        <dbReference type="ChEBI" id="CHEBI:18420"/>
    </cofactor>
    <text evidence="23">Mn(2+), Zn(2+), Cd(2+) and Co(2+) support activity to lesser extents.</text>
</comment>
<feature type="binding site" evidence="22">
    <location>
        <position position="80"/>
    </location>
    <ligand>
        <name>ATP</name>
        <dbReference type="ChEBI" id="CHEBI:30616"/>
    </ligand>
</feature>
<evidence type="ECO:0000256" key="19">
    <source>
        <dbReference type="ARBA" id="ARBA00023264"/>
    </source>
</evidence>
<evidence type="ECO:0000256" key="14">
    <source>
        <dbReference type="ARBA" id="ARBA00022842"/>
    </source>
</evidence>
<feature type="transmembrane region" description="Helical" evidence="24">
    <location>
        <begin position="100"/>
        <end position="123"/>
    </location>
</feature>
<dbReference type="EMBL" id="VDMN01000011">
    <property type="protein sequence ID" value="TNM59901.1"/>
    <property type="molecule type" value="Genomic_DNA"/>
</dbReference>
<evidence type="ECO:0000313" key="25">
    <source>
        <dbReference type="EMBL" id="TNM59901.1"/>
    </source>
</evidence>
<feature type="binding site" evidence="23">
    <location>
        <position position="80"/>
    </location>
    <ligand>
        <name>a divalent metal cation</name>
        <dbReference type="ChEBI" id="CHEBI:60240"/>
    </ligand>
</feature>
<evidence type="ECO:0000256" key="8">
    <source>
        <dbReference type="ARBA" id="ARBA00022679"/>
    </source>
</evidence>
<evidence type="ECO:0000256" key="10">
    <source>
        <dbReference type="ARBA" id="ARBA00022723"/>
    </source>
</evidence>
<evidence type="ECO:0000256" key="1">
    <source>
        <dbReference type="ARBA" id="ARBA00004429"/>
    </source>
</evidence>
<dbReference type="GO" id="GO:0004143">
    <property type="term" value="F:ATP-dependent diacylglycerol kinase activity"/>
    <property type="evidence" value="ECO:0007669"/>
    <property type="project" value="UniProtKB-EC"/>
</dbReference>
<keyword evidence="18" id="KW-0594">Phospholipid biosynthesis</keyword>
<evidence type="ECO:0000256" key="5">
    <source>
        <dbReference type="ARBA" id="ARBA00022475"/>
    </source>
</evidence>
<evidence type="ECO:0000256" key="13">
    <source>
        <dbReference type="ARBA" id="ARBA00022840"/>
    </source>
</evidence>
<comment type="caution">
    <text evidence="25">The sequence shown here is derived from an EMBL/GenBank/DDBJ whole genome shotgun (WGS) entry which is preliminary data.</text>
</comment>
<evidence type="ECO:0000256" key="17">
    <source>
        <dbReference type="ARBA" id="ARBA00023136"/>
    </source>
</evidence>
<evidence type="ECO:0000256" key="24">
    <source>
        <dbReference type="RuleBase" id="RU363065"/>
    </source>
</evidence>
<evidence type="ECO:0000256" key="9">
    <source>
        <dbReference type="ARBA" id="ARBA00022692"/>
    </source>
</evidence>
<gene>
    <name evidence="25" type="ORF">FHP24_27420</name>
</gene>
<feature type="binding site" evidence="22">
    <location>
        <position position="21"/>
    </location>
    <ligand>
        <name>ATP</name>
        <dbReference type="ChEBI" id="CHEBI:30616"/>
    </ligand>
</feature>
<keyword evidence="11 22" id="KW-0547">Nucleotide-binding</keyword>
<dbReference type="OrthoDB" id="9796011at2"/>
<feature type="binding site" evidence="21">
    <location>
        <begin position="34"/>
        <end position="38"/>
    </location>
    <ligand>
        <name>substrate</name>
    </ligand>
</feature>
<evidence type="ECO:0000256" key="23">
    <source>
        <dbReference type="PIRSR" id="PIRSR600829-4"/>
    </source>
</evidence>
<evidence type="ECO:0000256" key="2">
    <source>
        <dbReference type="ARBA" id="ARBA00005967"/>
    </source>
</evidence>
<evidence type="ECO:0000256" key="7">
    <source>
        <dbReference type="ARBA" id="ARBA00022519"/>
    </source>
</evidence>
<feature type="binding site" evidence="21">
    <location>
        <position position="102"/>
    </location>
    <ligand>
        <name>substrate</name>
    </ligand>
</feature>
<keyword evidence="10 23" id="KW-0479">Metal-binding</keyword>
<dbReference type="Proteomes" id="UP000311605">
    <property type="component" value="Unassembled WGS sequence"/>
</dbReference>
<keyword evidence="13 22" id="KW-0067">ATP-binding</keyword>
<dbReference type="GO" id="GO:0005524">
    <property type="term" value="F:ATP binding"/>
    <property type="evidence" value="ECO:0007669"/>
    <property type="project" value="UniProtKB-KW"/>
</dbReference>
<dbReference type="PANTHER" id="PTHR34299">
    <property type="entry name" value="DIACYLGLYCEROL KINASE"/>
    <property type="match status" value="1"/>
</dbReference>
<evidence type="ECO:0000256" key="11">
    <source>
        <dbReference type="ARBA" id="ARBA00022741"/>
    </source>
</evidence>
<feature type="binding site" evidence="21">
    <location>
        <position position="73"/>
    </location>
    <ligand>
        <name>substrate</name>
    </ligand>
</feature>
<evidence type="ECO:0000256" key="16">
    <source>
        <dbReference type="ARBA" id="ARBA00023098"/>
    </source>
</evidence>
<keyword evidence="14 23" id="KW-0460">Magnesium</keyword>
<keyword evidence="12 24" id="KW-0418">Kinase</keyword>
<dbReference type="EC" id="2.7.1.107" evidence="3 24"/>
<feature type="binding site" evidence="23">
    <location>
        <position position="32"/>
    </location>
    <ligand>
        <name>a divalent metal cation</name>
        <dbReference type="ChEBI" id="CHEBI:60240"/>
    </ligand>
</feature>
<dbReference type="InterPro" id="IPR000829">
    <property type="entry name" value="DAGK"/>
</dbReference>
<accession>A0A5C4XAQ4</accession>
<sequence length="155" mass="17095">MDKSEAFKRNGFSHLRASFTYSMSGARYLLREQAARHEIWMVITASISFGVVRASFAEHLTLIALFILVVCVEAINTAGEAIVDHVSPEISEFAKRVKDLLSFAVFCTLLLFGGFTLSVLFSAQDLQLGMDMSRVLPVETPPSPNNLGHSDNRLA</sequence>
<comment type="catalytic activity">
    <reaction evidence="24">
        <text>a 1,2-diacyl-sn-glycerol + ATP = a 1,2-diacyl-sn-glycero-3-phosphate + ADP + H(+)</text>
        <dbReference type="Rhea" id="RHEA:10272"/>
        <dbReference type="ChEBI" id="CHEBI:15378"/>
        <dbReference type="ChEBI" id="CHEBI:17815"/>
        <dbReference type="ChEBI" id="CHEBI:30616"/>
        <dbReference type="ChEBI" id="CHEBI:58608"/>
        <dbReference type="ChEBI" id="CHEBI:456216"/>
        <dbReference type="EC" id="2.7.1.107"/>
    </reaction>
</comment>
<feature type="binding site" evidence="22">
    <location>
        <position position="32"/>
    </location>
    <ligand>
        <name>ATP</name>
        <dbReference type="ChEBI" id="CHEBI:30616"/>
    </ligand>
</feature>
<comment type="subcellular location">
    <subcellularLocation>
        <location evidence="1 24">Cell inner membrane</location>
        <topology evidence="1 24">Multi-pass membrane protein</topology>
    </subcellularLocation>
</comment>
<keyword evidence="15 24" id="KW-1133">Transmembrane helix</keyword>
<dbReference type="GO" id="GO:0046872">
    <property type="term" value="F:metal ion binding"/>
    <property type="evidence" value="ECO:0007669"/>
    <property type="project" value="UniProtKB-KW"/>
</dbReference>
<keyword evidence="16 24" id="KW-0443">Lipid metabolism</keyword>
<evidence type="ECO:0000256" key="12">
    <source>
        <dbReference type="ARBA" id="ARBA00022777"/>
    </source>
</evidence>
<evidence type="ECO:0000256" key="4">
    <source>
        <dbReference type="ARBA" id="ARBA00017575"/>
    </source>
</evidence>
<organism evidence="25 26">
    <name type="scientific">Aliirhizobium smilacinae</name>
    <dbReference type="NCBI Taxonomy" id="1395944"/>
    <lineage>
        <taxon>Bacteria</taxon>
        <taxon>Pseudomonadati</taxon>
        <taxon>Pseudomonadota</taxon>
        <taxon>Alphaproteobacteria</taxon>
        <taxon>Hyphomicrobiales</taxon>
        <taxon>Rhizobiaceae</taxon>
        <taxon>Aliirhizobium</taxon>
    </lineage>
</organism>
<feature type="binding site" evidence="22">
    <location>
        <begin position="98"/>
        <end position="99"/>
    </location>
    <ligand>
        <name>ATP</name>
        <dbReference type="ChEBI" id="CHEBI:30616"/>
    </ligand>
</feature>
<proteinExistence type="inferred from homology"/>
<comment type="caution">
    <text evidence="24">Lacks conserved residue(s) required for the propagation of feature annotation.</text>
</comment>
<dbReference type="GO" id="GO:0006654">
    <property type="term" value="P:phosphatidic acid biosynthetic process"/>
    <property type="evidence" value="ECO:0007669"/>
    <property type="project" value="InterPro"/>
</dbReference>
<evidence type="ECO:0000256" key="22">
    <source>
        <dbReference type="PIRSR" id="PIRSR600829-3"/>
    </source>
</evidence>
<evidence type="ECO:0000313" key="26">
    <source>
        <dbReference type="Proteomes" id="UP000311605"/>
    </source>
</evidence>
<keyword evidence="8 24" id="KW-0808">Transferase</keyword>
<keyword evidence="17 24" id="KW-0472">Membrane</keyword>
<comment type="similarity">
    <text evidence="2 24">Belongs to the bacterial diacylglycerol kinase family.</text>
</comment>
<comment type="function">
    <text evidence="24">Catalyzes the ATP-dependent phosphorylation of sn-l,2-diacylglycerol (DAG) to phosphatidic acid. Involved in the recycling of diacylglycerol produced as a by-product during membrane-derived oligosaccharide (MDO) biosynthesis.</text>
</comment>
<name>A0A5C4XAQ4_9HYPH</name>
<dbReference type="AlphaFoldDB" id="A0A5C4XAQ4"/>
<evidence type="ECO:0000256" key="21">
    <source>
        <dbReference type="PIRSR" id="PIRSR600829-2"/>
    </source>
</evidence>
<evidence type="ECO:0000256" key="18">
    <source>
        <dbReference type="ARBA" id="ARBA00023209"/>
    </source>
</evidence>
<keyword evidence="5" id="KW-1003">Cell membrane</keyword>
<keyword evidence="19 24" id="KW-1208">Phospholipid metabolism</keyword>
<dbReference type="Pfam" id="PF01219">
    <property type="entry name" value="DAGK_prokar"/>
    <property type="match status" value="1"/>
</dbReference>
<evidence type="ECO:0000256" key="15">
    <source>
        <dbReference type="ARBA" id="ARBA00022989"/>
    </source>
</evidence>
<dbReference type="PANTHER" id="PTHR34299:SF1">
    <property type="entry name" value="DIACYLGLYCEROL KINASE"/>
    <property type="match status" value="1"/>
</dbReference>
<dbReference type="InterPro" id="IPR033718">
    <property type="entry name" value="DAGK_prok"/>
</dbReference>
<evidence type="ECO:0000256" key="20">
    <source>
        <dbReference type="PIRSR" id="PIRSR600829-1"/>
    </source>
</evidence>
<dbReference type="InterPro" id="IPR036945">
    <property type="entry name" value="DAGK_sf"/>
</dbReference>
<dbReference type="CDD" id="cd14264">
    <property type="entry name" value="DAGK_IM"/>
    <property type="match status" value="1"/>
</dbReference>
<feature type="active site" description="Proton acceptor" evidence="20">
    <location>
        <position position="73"/>
    </location>
</feature>
<reference evidence="25 26" key="1">
    <citation type="submission" date="2019-06" db="EMBL/GenBank/DDBJ databases">
        <title>The draft genome of Rhizobium smilacinae PTYR-5.</title>
        <authorList>
            <person name="Liu L."/>
            <person name="Li L."/>
            <person name="Zhang X."/>
        </authorList>
    </citation>
    <scope>NUCLEOTIDE SEQUENCE [LARGE SCALE GENOMIC DNA]</scope>
    <source>
        <strain evidence="25 26">PTYR-5</strain>
    </source>
</reference>
<evidence type="ECO:0000256" key="6">
    <source>
        <dbReference type="ARBA" id="ARBA00022516"/>
    </source>
</evidence>
<dbReference type="GO" id="GO:0005886">
    <property type="term" value="C:plasma membrane"/>
    <property type="evidence" value="ECO:0007669"/>
    <property type="project" value="UniProtKB-SubCell"/>
</dbReference>
<evidence type="ECO:0000256" key="3">
    <source>
        <dbReference type="ARBA" id="ARBA00012133"/>
    </source>
</evidence>
<dbReference type="Gene3D" id="1.10.287.3610">
    <property type="match status" value="1"/>
</dbReference>
<keyword evidence="26" id="KW-1185">Reference proteome</keyword>
<keyword evidence="7 24" id="KW-0997">Cell inner membrane</keyword>
<keyword evidence="6" id="KW-0444">Lipid biosynthesis</keyword>
<keyword evidence="9 24" id="KW-0812">Transmembrane</keyword>